<dbReference type="EMBL" id="JAGGNH010000005">
    <property type="protein sequence ID" value="KAJ0971645.1"/>
    <property type="molecule type" value="Genomic_DNA"/>
</dbReference>
<dbReference type="InterPro" id="IPR036514">
    <property type="entry name" value="SGNH_hydro_sf"/>
</dbReference>
<dbReference type="AlphaFoldDB" id="A0A9D5CF05"/>
<organism evidence="2 3">
    <name type="scientific">Dioscorea zingiberensis</name>
    <dbReference type="NCBI Taxonomy" id="325984"/>
    <lineage>
        <taxon>Eukaryota</taxon>
        <taxon>Viridiplantae</taxon>
        <taxon>Streptophyta</taxon>
        <taxon>Embryophyta</taxon>
        <taxon>Tracheophyta</taxon>
        <taxon>Spermatophyta</taxon>
        <taxon>Magnoliopsida</taxon>
        <taxon>Liliopsida</taxon>
        <taxon>Dioscoreales</taxon>
        <taxon>Dioscoreaceae</taxon>
        <taxon>Dioscorea</taxon>
    </lineage>
</organism>
<evidence type="ECO:0000313" key="3">
    <source>
        <dbReference type="Proteomes" id="UP001085076"/>
    </source>
</evidence>
<dbReference type="Pfam" id="PF00657">
    <property type="entry name" value="Lipase_GDSL"/>
    <property type="match status" value="1"/>
</dbReference>
<dbReference type="Gene3D" id="3.40.50.1110">
    <property type="entry name" value="SGNH hydrolase"/>
    <property type="match status" value="1"/>
</dbReference>
<sequence>MPQQIDYFRDYLSRLELQIGKDRKDGIINNAVFIVSAGTNDFATNYLPLPIRRKMFSVADYQGFVLQNLQEFLQGIHNLGARNMGVVGLPPIGCLPIVITLFGFGDRGCIEAFNSMAFTYNNKLQNLLQKTSTMLEGSQLIYVDVYTPLFDLIQSPNKYVVAVFLCSSATRHE</sequence>
<reference evidence="2" key="1">
    <citation type="submission" date="2021-03" db="EMBL/GenBank/DDBJ databases">
        <authorList>
            <person name="Li Z."/>
            <person name="Yang C."/>
        </authorList>
    </citation>
    <scope>NUCLEOTIDE SEQUENCE</scope>
    <source>
        <strain evidence="2">Dzin_1.0</strain>
        <tissue evidence="2">Leaf</tissue>
    </source>
</reference>
<evidence type="ECO:0000256" key="1">
    <source>
        <dbReference type="ARBA" id="ARBA00008668"/>
    </source>
</evidence>
<accession>A0A9D5CF05</accession>
<evidence type="ECO:0000313" key="2">
    <source>
        <dbReference type="EMBL" id="KAJ0971645.1"/>
    </source>
</evidence>
<dbReference type="OrthoDB" id="1600564at2759"/>
<dbReference type="PANTHER" id="PTHR45642:SF3">
    <property type="entry name" value="OS09G0540400 PROTEIN"/>
    <property type="match status" value="1"/>
</dbReference>
<protein>
    <recommendedName>
        <fullName evidence="4">GDSL esterase/lipase</fullName>
    </recommendedName>
</protein>
<dbReference type="Proteomes" id="UP001085076">
    <property type="component" value="Miscellaneous, Linkage group lg05"/>
</dbReference>
<evidence type="ECO:0008006" key="4">
    <source>
        <dbReference type="Google" id="ProtNLM"/>
    </source>
</evidence>
<dbReference type="PANTHER" id="PTHR45642">
    <property type="entry name" value="GDSL ESTERASE/LIPASE EXL3"/>
    <property type="match status" value="1"/>
</dbReference>
<dbReference type="InterPro" id="IPR050592">
    <property type="entry name" value="GDSL_lipolytic_enzyme"/>
</dbReference>
<comment type="caution">
    <text evidence="2">The sequence shown here is derived from an EMBL/GenBank/DDBJ whole genome shotgun (WGS) entry which is preliminary data.</text>
</comment>
<dbReference type="InterPro" id="IPR001087">
    <property type="entry name" value="GDSL"/>
</dbReference>
<dbReference type="GO" id="GO:0016788">
    <property type="term" value="F:hydrolase activity, acting on ester bonds"/>
    <property type="evidence" value="ECO:0007669"/>
    <property type="project" value="InterPro"/>
</dbReference>
<dbReference type="SUPFAM" id="SSF52266">
    <property type="entry name" value="SGNH hydrolase"/>
    <property type="match status" value="1"/>
</dbReference>
<reference evidence="2" key="2">
    <citation type="journal article" date="2022" name="Hortic Res">
        <title>The genome of Dioscorea zingiberensis sheds light on the biosynthesis, origin and evolution of the medicinally important diosgenin saponins.</title>
        <authorList>
            <person name="Li Y."/>
            <person name="Tan C."/>
            <person name="Li Z."/>
            <person name="Guo J."/>
            <person name="Li S."/>
            <person name="Chen X."/>
            <person name="Wang C."/>
            <person name="Dai X."/>
            <person name="Yang H."/>
            <person name="Song W."/>
            <person name="Hou L."/>
            <person name="Xu J."/>
            <person name="Tong Z."/>
            <person name="Xu A."/>
            <person name="Yuan X."/>
            <person name="Wang W."/>
            <person name="Yang Q."/>
            <person name="Chen L."/>
            <person name="Sun Z."/>
            <person name="Wang K."/>
            <person name="Pan B."/>
            <person name="Chen J."/>
            <person name="Bao Y."/>
            <person name="Liu F."/>
            <person name="Qi X."/>
            <person name="Gang D.R."/>
            <person name="Wen J."/>
            <person name="Li J."/>
        </authorList>
    </citation>
    <scope>NUCLEOTIDE SEQUENCE</scope>
    <source>
        <strain evidence="2">Dzin_1.0</strain>
    </source>
</reference>
<proteinExistence type="inferred from homology"/>
<keyword evidence="3" id="KW-1185">Reference proteome</keyword>
<gene>
    <name evidence="2" type="ORF">J5N97_019604</name>
</gene>
<name>A0A9D5CF05_9LILI</name>
<comment type="similarity">
    <text evidence="1">Belongs to the 'GDSL' lipolytic enzyme family.</text>
</comment>